<dbReference type="EMBL" id="BPUR01000011">
    <property type="protein sequence ID" value="GJH18801.1"/>
    <property type="molecule type" value="Genomic_DNA"/>
</dbReference>
<name>A0ACB5QUF0_9BURK</name>
<accession>A0ACB5QUF0</accession>
<evidence type="ECO:0000313" key="2">
    <source>
        <dbReference type="Proteomes" id="UP001055013"/>
    </source>
</evidence>
<sequence length="385" mass="42325">MMPHTVDKNPAAKQKRHRTDAVQPEDVPCEWTTPVTDVEPCGPDLEYDHDFVVLFASTAARQDVQYGSFVGAADPINWGDIGRDCQRLLRRTKDIRVAVLHARCRTRQAGVAGLAEGVGQLAAWLQTYPEQVHPCEGKDYGRDEVQEMRMNALLGLVDPEGLMADVREIVLVNSTVARLRVRDVERAFAVPRPADALALDSVVLQLRELRMRQSATMTAFEVTLAHLDTIDKWCGEELGDNRPDLAPLVRLLDLFRLPIADEAEPATHDEPLPTEVLMAVVNDADSGVSDEEGAAVIPGADEVQTVHIKTPTGGVTPSAPFVPHAASHDRQSALASIRAARLWFETHEPSSPIPVLLKRAEAFVGKRYSDVVNAIPTELLAEWDI</sequence>
<organism evidence="1 2">
    <name type="scientific">Caballeronia novacaledonica</name>
    <dbReference type="NCBI Taxonomy" id="1544861"/>
    <lineage>
        <taxon>Bacteria</taxon>
        <taxon>Pseudomonadati</taxon>
        <taxon>Pseudomonadota</taxon>
        <taxon>Betaproteobacteria</taxon>
        <taxon>Burkholderiales</taxon>
        <taxon>Burkholderiaceae</taxon>
        <taxon>Caballeronia</taxon>
    </lineage>
</organism>
<evidence type="ECO:0000313" key="1">
    <source>
        <dbReference type="EMBL" id="GJH18801.1"/>
    </source>
</evidence>
<protein>
    <submittedName>
        <fullName evidence="1">Type VI secretion system ImpA family N-terminal domain-containing protein</fullName>
    </submittedName>
</protein>
<gene>
    <name evidence="1" type="ORF">CBA19CS22_19685</name>
</gene>
<dbReference type="Proteomes" id="UP001055013">
    <property type="component" value="Unassembled WGS sequence"/>
</dbReference>
<keyword evidence="2" id="KW-1185">Reference proteome</keyword>
<comment type="caution">
    <text evidence="1">The sequence shown here is derived from an EMBL/GenBank/DDBJ whole genome shotgun (WGS) entry which is preliminary data.</text>
</comment>
<reference evidence="1" key="1">
    <citation type="submission" date="2021-09" db="EMBL/GenBank/DDBJ databases">
        <title>Isolation and characterization of 3-chlorobenzoate degrading bacteria from soils in Shizuoka.</title>
        <authorList>
            <person name="Ifat A."/>
            <person name="Ogawa N."/>
            <person name="Kimbara K."/>
            <person name="Moriuchi R."/>
            <person name="Dohra H."/>
            <person name="Shintani M."/>
        </authorList>
    </citation>
    <scope>NUCLEOTIDE SEQUENCE</scope>
    <source>
        <strain evidence="1">19CS2-2</strain>
    </source>
</reference>
<proteinExistence type="predicted"/>